<protein>
    <submittedName>
        <fullName evidence="1">Uncharacterized protein</fullName>
    </submittedName>
</protein>
<proteinExistence type="predicted"/>
<dbReference type="AlphaFoldDB" id="A0A015X6E4"/>
<dbReference type="PATRIC" id="fig|1339316.3.peg.4961"/>
<evidence type="ECO:0000313" key="2">
    <source>
        <dbReference type="Proteomes" id="UP000020773"/>
    </source>
</evidence>
<comment type="caution">
    <text evidence="1">The sequence shown here is derived from an EMBL/GenBank/DDBJ whole genome shotgun (WGS) entry which is preliminary data.</text>
</comment>
<gene>
    <name evidence="1" type="ORF">M125_5223</name>
</gene>
<evidence type="ECO:0000313" key="1">
    <source>
        <dbReference type="EMBL" id="EXY88145.1"/>
    </source>
</evidence>
<reference evidence="1 2" key="1">
    <citation type="submission" date="2014-02" db="EMBL/GenBank/DDBJ databases">
        <authorList>
            <person name="Sears C."/>
            <person name="Carroll K."/>
            <person name="Sack B.R."/>
            <person name="Qadri F."/>
            <person name="Myers L.L."/>
            <person name="Chung G.-T."/>
            <person name="Escheverria P."/>
            <person name="Fraser C.M."/>
            <person name="Sadzewicz L."/>
            <person name="Shefchek K.A."/>
            <person name="Tallon L."/>
            <person name="Das S.P."/>
            <person name="Daugherty S."/>
            <person name="Mongodin E.F."/>
        </authorList>
    </citation>
    <scope>NUCLEOTIDE SEQUENCE [LARGE SCALE GENOMIC DNA]</scope>
    <source>
        <strain evidence="2">3998T(B)3</strain>
    </source>
</reference>
<dbReference type="EMBL" id="JGDB01000296">
    <property type="protein sequence ID" value="EXY88145.1"/>
    <property type="molecule type" value="Genomic_DNA"/>
</dbReference>
<sequence length="211" mass="24389">MSRYESSRFVKDPKTMNKEILKAACDKLGWTYRIQGEDLIVTDAKQKEKVYGEYVLKVSGSTVTYNSYYLSNGGQLVAELQSVFFPLNVEYAKKTVVDAFKKKGFTLKKLYDFTPTVEEVDRFCMVGYTKLEDEKEKRYEIKFSILNDGTVVTDSNYLPDDVNEMAHAAMDDLQEAFGNKRIMSKKPEYDIMIARLKEHKKLTNKNTQTIK</sequence>
<organism evidence="1 2">
    <name type="scientific">Bacteroides fragilis str. 3998T(B)3</name>
    <dbReference type="NCBI Taxonomy" id="1339316"/>
    <lineage>
        <taxon>Bacteria</taxon>
        <taxon>Pseudomonadati</taxon>
        <taxon>Bacteroidota</taxon>
        <taxon>Bacteroidia</taxon>
        <taxon>Bacteroidales</taxon>
        <taxon>Bacteroidaceae</taxon>
        <taxon>Bacteroides</taxon>
    </lineage>
</organism>
<name>A0A015X6E4_BACFG</name>
<dbReference type="RefSeq" id="WP_004312499.1">
    <property type="nucleotide sequence ID" value="NZ_JGDB01000296.1"/>
</dbReference>
<accession>A0A015X6E4</accession>
<dbReference type="Proteomes" id="UP000020773">
    <property type="component" value="Unassembled WGS sequence"/>
</dbReference>